<accession>A0A375HA00</accession>
<proteinExistence type="predicted"/>
<dbReference type="EMBL" id="LT984809">
    <property type="protein sequence ID" value="SPD48874.1"/>
    <property type="molecule type" value="Genomic_DNA"/>
</dbReference>
<reference evidence="1" key="1">
    <citation type="submission" date="2018-01" db="EMBL/GenBank/DDBJ databases">
        <authorList>
            <person name="Gaut B.S."/>
            <person name="Morton B.R."/>
            <person name="Clegg M.T."/>
            <person name="Duvall M.R."/>
        </authorList>
    </citation>
    <scope>NUCLEOTIDE SEQUENCE</scope>
    <source>
        <strain evidence="1">Cupriavidus taiwanensis STM 8555</strain>
    </source>
</reference>
<protein>
    <submittedName>
        <fullName evidence="1">Transposase</fullName>
    </submittedName>
</protein>
<evidence type="ECO:0000313" key="1">
    <source>
        <dbReference type="EMBL" id="SPD48874.1"/>
    </source>
</evidence>
<gene>
    <name evidence="1" type="ORF">CBM2612_P0219</name>
</gene>
<dbReference type="AlphaFoldDB" id="A0A375HA00"/>
<organism evidence="1">
    <name type="scientific">Cupriavidus taiwanensis</name>
    <dbReference type="NCBI Taxonomy" id="164546"/>
    <lineage>
        <taxon>Bacteria</taxon>
        <taxon>Pseudomonadati</taxon>
        <taxon>Pseudomonadota</taxon>
        <taxon>Betaproteobacteria</taxon>
        <taxon>Burkholderiales</taxon>
        <taxon>Burkholderiaceae</taxon>
        <taxon>Cupriavidus</taxon>
    </lineage>
</organism>
<name>A0A375HA00_9BURK</name>
<keyword evidence="1" id="KW-0614">Plasmid</keyword>
<sequence>MSRKGNCWGNAVMGRLFLNLNMERVWESIGSP</sequence>
<geneLocation type="plasmid" evidence="1">
    <name>I</name>
</geneLocation>